<dbReference type="EMBL" id="JARJCN010000214">
    <property type="protein sequence ID" value="KAJ7062985.1"/>
    <property type="molecule type" value="Genomic_DNA"/>
</dbReference>
<keyword evidence="3" id="KW-1185">Reference proteome</keyword>
<dbReference type="AlphaFoldDB" id="A0AAD6TPQ8"/>
<reference evidence="2" key="1">
    <citation type="submission" date="2023-03" db="EMBL/GenBank/DDBJ databases">
        <title>Massive genome expansion in bonnet fungi (Mycena s.s.) driven by repeated elements and novel gene families across ecological guilds.</title>
        <authorList>
            <consortium name="Lawrence Berkeley National Laboratory"/>
            <person name="Harder C.B."/>
            <person name="Miyauchi S."/>
            <person name="Viragh M."/>
            <person name="Kuo A."/>
            <person name="Thoen E."/>
            <person name="Andreopoulos B."/>
            <person name="Lu D."/>
            <person name="Skrede I."/>
            <person name="Drula E."/>
            <person name="Henrissat B."/>
            <person name="Morin E."/>
            <person name="Kohler A."/>
            <person name="Barry K."/>
            <person name="LaButti K."/>
            <person name="Morin E."/>
            <person name="Salamov A."/>
            <person name="Lipzen A."/>
            <person name="Mereny Z."/>
            <person name="Hegedus B."/>
            <person name="Baldrian P."/>
            <person name="Stursova M."/>
            <person name="Weitz H."/>
            <person name="Taylor A."/>
            <person name="Grigoriev I.V."/>
            <person name="Nagy L.G."/>
            <person name="Martin F."/>
            <person name="Kauserud H."/>
        </authorList>
    </citation>
    <scope>NUCLEOTIDE SEQUENCE</scope>
    <source>
        <strain evidence="2">CBHHK173m</strain>
    </source>
</reference>
<organism evidence="2 3">
    <name type="scientific">Mycena belliarum</name>
    <dbReference type="NCBI Taxonomy" id="1033014"/>
    <lineage>
        <taxon>Eukaryota</taxon>
        <taxon>Fungi</taxon>
        <taxon>Dikarya</taxon>
        <taxon>Basidiomycota</taxon>
        <taxon>Agaricomycotina</taxon>
        <taxon>Agaricomycetes</taxon>
        <taxon>Agaricomycetidae</taxon>
        <taxon>Agaricales</taxon>
        <taxon>Marasmiineae</taxon>
        <taxon>Mycenaceae</taxon>
        <taxon>Mycena</taxon>
    </lineage>
</organism>
<evidence type="ECO:0000256" key="1">
    <source>
        <dbReference type="SAM" id="MobiDB-lite"/>
    </source>
</evidence>
<feature type="region of interest" description="Disordered" evidence="1">
    <location>
        <begin position="28"/>
        <end position="57"/>
    </location>
</feature>
<proteinExistence type="predicted"/>
<evidence type="ECO:0000313" key="3">
    <source>
        <dbReference type="Proteomes" id="UP001222325"/>
    </source>
</evidence>
<dbReference type="Proteomes" id="UP001222325">
    <property type="component" value="Unassembled WGS sequence"/>
</dbReference>
<sequence length="150" mass="15322">MPVGAVVFVVTNGPFPWLLQPAAPPAHLAPSPAPSPVATGPAAPAARTPPGAGLPPQLLAMLRGEEGPFLANEVFKVVPSTALKPVDEPTPAPEWYAITKGRFVGVVDQFALSAVAISGVAHSARKAYATQSLALDAFNQALTWGGVQVA</sequence>
<comment type="caution">
    <text evidence="2">The sequence shown here is derived from an EMBL/GenBank/DDBJ whole genome shotgun (WGS) entry which is preliminary data.</text>
</comment>
<name>A0AAD6TPQ8_9AGAR</name>
<gene>
    <name evidence="2" type="ORF">B0H15DRAFT_958741</name>
</gene>
<evidence type="ECO:0000313" key="2">
    <source>
        <dbReference type="EMBL" id="KAJ7062985.1"/>
    </source>
</evidence>
<accession>A0AAD6TPQ8</accession>
<protein>
    <submittedName>
        <fullName evidence="2">Uncharacterized protein</fullName>
    </submittedName>
</protein>